<keyword evidence="5" id="KW-0560">Oxidoreductase</keyword>
<reference evidence="10" key="1">
    <citation type="journal article" date="2013" name="Genome Announc.">
        <title>Draft genome sequence of the grapevine dieback fungus Eutypa lata UCR-EL1.</title>
        <authorList>
            <person name="Blanco-Ulate B."/>
            <person name="Rolshausen P.E."/>
            <person name="Cantu D."/>
        </authorList>
    </citation>
    <scope>NUCLEOTIDE SEQUENCE [LARGE SCALE GENOMIC DNA]</scope>
    <source>
        <strain evidence="10">UCR-EL1</strain>
    </source>
</reference>
<dbReference type="eggNOG" id="KOG3855">
    <property type="taxonomic scope" value="Eukaryota"/>
</dbReference>
<dbReference type="HOGENOM" id="CLU_009665_9_3_1"/>
<dbReference type="InterPro" id="IPR012941">
    <property type="entry name" value="Phe_hydrox_C_dim_dom"/>
</dbReference>
<dbReference type="InterPro" id="IPR036188">
    <property type="entry name" value="FAD/NAD-bd_sf"/>
</dbReference>
<dbReference type="GO" id="GO:0016709">
    <property type="term" value="F:oxidoreductase activity, acting on paired donors, with incorporation or reduction of molecular oxygen, NAD(P)H as one donor, and incorporation of one atom of oxygen"/>
    <property type="evidence" value="ECO:0007669"/>
    <property type="project" value="UniProtKB-ARBA"/>
</dbReference>
<evidence type="ECO:0000259" key="7">
    <source>
        <dbReference type="Pfam" id="PF01494"/>
    </source>
</evidence>
<accession>M7SCB3</accession>
<sequence>MENQLPEGRTLSHYDIVIIGAGPVGLMLSTCLARWGYKIKHIDNRAEPTPTGRADGIQPRSLDLLRNMGLKSAIMAHKPARVFEVAFWDPPHHHHDEGKGIVRTGTWASCPAFIDARYPFTTLLHQGLIERVFIADLEKHGVAIQRSWTIKDFRSDEKANPDYPVEVDMEHVDGTARETVRAKYLFSGEGAKSFVRTKLGINITHKDPISHVWGVMDGVVNTDFPDIKMKCTIHSEHGSIMVIPRENGMVRLYIQLASSTDADWSPRKTATEEEVQTSAKKILKPYFIEWERVEWYSVYPIGQGIAEKYTLDHRVFLGGDACHTHSPKAGQGMNTAFLDAQNLAWKLHAVESGFADRALLQTYEPERHAVAEALLNFDNQYAKLFSQRLPAATEVQAASKHADATPAPTPTPTTTITPAHHHHHQQSEDNDFIRTFKESCAFTSGYGVAYAANLVNWSPPAAAAAHPLVLTYPHDTRLRPGHLFINADVTRVVDANVVHLEQQIPLNGAFRIFVFAGTPPSSSPSPSTTTPKPTSPLHDFATHLFSPNPAPSFLTAHLRPDIARVSRHEVLNPHSRFFTFCTIMAAPRASIEISRDVPSPLARYRDLIFADDRWDRRVPDAAAAAHAKMGFDPAQGGVVVVRPDGYVGVVVRLVEGSGTVDVLNAYFDSFCVAKLGRGSSGAGMGASVGFADADAAAAAAALRAQL</sequence>
<keyword evidence="3" id="KW-0285">Flavoprotein</keyword>
<dbReference type="KEGG" id="ela:UCREL1_11276"/>
<dbReference type="OMA" id="IMAYEPA"/>
<dbReference type="Gene3D" id="3.40.30.20">
    <property type="match status" value="1"/>
</dbReference>
<proteinExistence type="inferred from homology"/>
<evidence type="ECO:0000256" key="6">
    <source>
        <dbReference type="SAM" id="MobiDB-lite"/>
    </source>
</evidence>
<dbReference type="PANTHER" id="PTHR43004:SF7">
    <property type="entry name" value="P-HYDROXYBENZOATE-M-HYDROXYLASE"/>
    <property type="match status" value="1"/>
</dbReference>
<dbReference type="Proteomes" id="UP000012174">
    <property type="component" value="Unassembled WGS sequence"/>
</dbReference>
<dbReference type="Gene3D" id="3.30.9.10">
    <property type="entry name" value="D-Amino Acid Oxidase, subunit A, domain 2"/>
    <property type="match status" value="1"/>
</dbReference>
<dbReference type="GO" id="GO:0071949">
    <property type="term" value="F:FAD binding"/>
    <property type="evidence" value="ECO:0007669"/>
    <property type="project" value="InterPro"/>
</dbReference>
<dbReference type="STRING" id="1287681.M7SCB3"/>
<feature type="domain" description="FAD-binding" evidence="7">
    <location>
        <begin position="14"/>
        <end position="377"/>
    </location>
</feature>
<evidence type="ECO:0000256" key="2">
    <source>
        <dbReference type="ARBA" id="ARBA00007801"/>
    </source>
</evidence>
<feature type="region of interest" description="Disordered" evidence="6">
    <location>
        <begin position="395"/>
        <end position="429"/>
    </location>
</feature>
<dbReference type="SUPFAM" id="SSF51905">
    <property type="entry name" value="FAD/NAD(P)-binding domain"/>
    <property type="match status" value="1"/>
</dbReference>
<dbReference type="PRINTS" id="PR00420">
    <property type="entry name" value="RNGMNOXGNASE"/>
</dbReference>
<dbReference type="Pfam" id="PF07976">
    <property type="entry name" value="Phe_hydrox_dim"/>
    <property type="match status" value="1"/>
</dbReference>
<comment type="pathway">
    <text evidence="1">Secondary metabolite biosynthesis.</text>
</comment>
<dbReference type="Pfam" id="PF01494">
    <property type="entry name" value="FAD_binding_3"/>
    <property type="match status" value="1"/>
</dbReference>
<dbReference type="PANTHER" id="PTHR43004">
    <property type="entry name" value="TRK SYSTEM POTASSIUM UPTAKE PROTEIN"/>
    <property type="match status" value="1"/>
</dbReference>
<keyword evidence="4" id="KW-0274">FAD</keyword>
<dbReference type="SUPFAM" id="SSF52833">
    <property type="entry name" value="Thioredoxin-like"/>
    <property type="match status" value="1"/>
</dbReference>
<evidence type="ECO:0000256" key="5">
    <source>
        <dbReference type="ARBA" id="ARBA00023002"/>
    </source>
</evidence>
<protein>
    <submittedName>
        <fullName evidence="9">Putative phenol 2-monooxygenase protein</fullName>
    </submittedName>
</protein>
<dbReference type="CDD" id="cd02979">
    <property type="entry name" value="PHOX_C"/>
    <property type="match status" value="1"/>
</dbReference>
<gene>
    <name evidence="9" type="ORF">UCREL1_11276</name>
</gene>
<dbReference type="InterPro" id="IPR036249">
    <property type="entry name" value="Thioredoxin-like_sf"/>
</dbReference>
<evidence type="ECO:0000259" key="8">
    <source>
        <dbReference type="Pfam" id="PF07976"/>
    </source>
</evidence>
<dbReference type="EMBL" id="KB707543">
    <property type="protein sequence ID" value="EMR61797.1"/>
    <property type="molecule type" value="Genomic_DNA"/>
</dbReference>
<comment type="similarity">
    <text evidence="2">Belongs to the PheA/TfdB FAD monooxygenase family.</text>
</comment>
<keyword evidence="9" id="KW-0503">Monooxygenase</keyword>
<dbReference type="SUPFAM" id="SSF54373">
    <property type="entry name" value="FAD-linked reductases, C-terminal domain"/>
    <property type="match status" value="1"/>
</dbReference>
<dbReference type="AlphaFoldDB" id="M7SCB3"/>
<dbReference type="InterPro" id="IPR038220">
    <property type="entry name" value="PHOX_C_sf"/>
</dbReference>
<evidence type="ECO:0000313" key="9">
    <source>
        <dbReference type="EMBL" id="EMR61797.1"/>
    </source>
</evidence>
<dbReference type="OrthoDB" id="1716816at2759"/>
<evidence type="ECO:0000313" key="10">
    <source>
        <dbReference type="Proteomes" id="UP000012174"/>
    </source>
</evidence>
<organism evidence="9 10">
    <name type="scientific">Eutypa lata (strain UCR-EL1)</name>
    <name type="common">Grapevine dieback disease fungus</name>
    <name type="synonym">Eutypa armeniacae</name>
    <dbReference type="NCBI Taxonomy" id="1287681"/>
    <lineage>
        <taxon>Eukaryota</taxon>
        <taxon>Fungi</taxon>
        <taxon>Dikarya</taxon>
        <taxon>Ascomycota</taxon>
        <taxon>Pezizomycotina</taxon>
        <taxon>Sordariomycetes</taxon>
        <taxon>Xylariomycetidae</taxon>
        <taxon>Xylariales</taxon>
        <taxon>Diatrypaceae</taxon>
        <taxon>Eutypa</taxon>
    </lineage>
</organism>
<name>M7SCB3_EUTLA</name>
<feature type="domain" description="Phenol hydroxylase-like C-terminal dimerisation" evidence="8">
    <location>
        <begin position="448"/>
        <end position="673"/>
    </location>
</feature>
<dbReference type="InterPro" id="IPR050641">
    <property type="entry name" value="RIFMO-like"/>
</dbReference>
<keyword evidence="10" id="KW-1185">Reference proteome</keyword>
<evidence type="ECO:0000256" key="3">
    <source>
        <dbReference type="ARBA" id="ARBA00022630"/>
    </source>
</evidence>
<evidence type="ECO:0000256" key="1">
    <source>
        <dbReference type="ARBA" id="ARBA00005179"/>
    </source>
</evidence>
<dbReference type="Gene3D" id="3.50.50.60">
    <property type="entry name" value="FAD/NAD(P)-binding domain"/>
    <property type="match status" value="1"/>
</dbReference>
<evidence type="ECO:0000256" key="4">
    <source>
        <dbReference type="ARBA" id="ARBA00022827"/>
    </source>
</evidence>
<dbReference type="InterPro" id="IPR002938">
    <property type="entry name" value="FAD-bd"/>
</dbReference>